<organism evidence="3 4">
    <name type="scientific">Actinoplanes cyaneus</name>
    <dbReference type="NCBI Taxonomy" id="52696"/>
    <lineage>
        <taxon>Bacteria</taxon>
        <taxon>Bacillati</taxon>
        <taxon>Actinomycetota</taxon>
        <taxon>Actinomycetes</taxon>
        <taxon>Micromonosporales</taxon>
        <taxon>Micromonosporaceae</taxon>
        <taxon>Actinoplanes</taxon>
    </lineage>
</organism>
<dbReference type="AlphaFoldDB" id="A0A919MCS0"/>
<evidence type="ECO:0008006" key="5">
    <source>
        <dbReference type="Google" id="ProtNLM"/>
    </source>
</evidence>
<name>A0A919MCS0_9ACTN</name>
<feature type="compositionally biased region" description="Low complexity" evidence="1">
    <location>
        <begin position="58"/>
        <end position="76"/>
    </location>
</feature>
<evidence type="ECO:0000256" key="1">
    <source>
        <dbReference type="SAM" id="MobiDB-lite"/>
    </source>
</evidence>
<keyword evidence="2" id="KW-1133">Transmembrane helix</keyword>
<accession>A0A919MCS0</accession>
<dbReference type="RefSeq" id="WP_203743158.1">
    <property type="nucleotide sequence ID" value="NZ_BAAAUC010000017.1"/>
</dbReference>
<evidence type="ECO:0000313" key="3">
    <source>
        <dbReference type="EMBL" id="GID66426.1"/>
    </source>
</evidence>
<dbReference type="EMBL" id="BOMH01000033">
    <property type="protein sequence ID" value="GID66426.1"/>
    <property type="molecule type" value="Genomic_DNA"/>
</dbReference>
<evidence type="ECO:0000313" key="4">
    <source>
        <dbReference type="Proteomes" id="UP000619479"/>
    </source>
</evidence>
<comment type="caution">
    <text evidence="3">The sequence shown here is derived from an EMBL/GenBank/DDBJ whole genome shotgun (WGS) entry which is preliminary data.</text>
</comment>
<feature type="transmembrane region" description="Helical" evidence="2">
    <location>
        <begin position="24"/>
        <end position="43"/>
    </location>
</feature>
<protein>
    <recommendedName>
        <fullName evidence="5">Flagellar biosynthesis protein FlgA</fullName>
    </recommendedName>
</protein>
<sequence>MIRSRDRGERLDPVRRRGPGRGTLLRLAVIAVLLATAAAVIRLRPAATACTTSVAPAISGATAPTGATASSGVTASRPSPPEVSGKPSIPEGTVGVPVRLADPTALALVHPGNLVDLLRLGDGGDSTPIASSALVLDVTGADDPTTGGLLLALAPEQADRAVGGSGHGFAILIRPG</sequence>
<feature type="region of interest" description="Disordered" evidence="1">
    <location>
        <begin position="58"/>
        <end position="91"/>
    </location>
</feature>
<keyword evidence="2" id="KW-0812">Transmembrane</keyword>
<keyword evidence="4" id="KW-1185">Reference proteome</keyword>
<proteinExistence type="predicted"/>
<reference evidence="3" key="1">
    <citation type="submission" date="2021-01" db="EMBL/GenBank/DDBJ databases">
        <title>Whole genome shotgun sequence of Actinoplanes cyaneus NBRC 14990.</title>
        <authorList>
            <person name="Komaki H."/>
            <person name="Tamura T."/>
        </authorList>
    </citation>
    <scope>NUCLEOTIDE SEQUENCE</scope>
    <source>
        <strain evidence="3">NBRC 14990</strain>
    </source>
</reference>
<dbReference type="Proteomes" id="UP000619479">
    <property type="component" value="Unassembled WGS sequence"/>
</dbReference>
<gene>
    <name evidence="3" type="ORF">Acy02nite_43070</name>
</gene>
<keyword evidence="2" id="KW-0472">Membrane</keyword>
<evidence type="ECO:0000256" key="2">
    <source>
        <dbReference type="SAM" id="Phobius"/>
    </source>
</evidence>